<keyword evidence="9" id="KW-1185">Reference proteome</keyword>
<evidence type="ECO:0000256" key="7">
    <source>
        <dbReference type="SAM" id="Phobius"/>
    </source>
</evidence>
<feature type="transmembrane region" description="Helical" evidence="7">
    <location>
        <begin position="102"/>
        <end position="126"/>
    </location>
</feature>
<name>A0AAD8FCD6_BIOPF</name>
<keyword evidence="4 7" id="KW-0472">Membrane</keyword>
<reference evidence="8" key="1">
    <citation type="journal article" date="2023" name="PLoS Negl. Trop. Dis.">
        <title>A genome sequence for Biomphalaria pfeifferi, the major vector snail for the human-infecting parasite Schistosoma mansoni.</title>
        <authorList>
            <person name="Bu L."/>
            <person name="Lu L."/>
            <person name="Laidemitt M.R."/>
            <person name="Zhang S.M."/>
            <person name="Mutuku M."/>
            <person name="Mkoji G."/>
            <person name="Steinauer M."/>
            <person name="Loker E.S."/>
        </authorList>
    </citation>
    <scope>NUCLEOTIDE SEQUENCE</scope>
    <source>
        <strain evidence="8">KasaAsao</strain>
    </source>
</reference>
<feature type="transmembrane region" description="Helical" evidence="7">
    <location>
        <begin position="57"/>
        <end position="81"/>
    </location>
</feature>
<evidence type="ECO:0000256" key="2">
    <source>
        <dbReference type="ARBA" id="ARBA00022692"/>
    </source>
</evidence>
<comment type="caution">
    <text evidence="8">The sequence shown here is derived from an EMBL/GenBank/DDBJ whole genome shotgun (WGS) entry which is preliminary data.</text>
</comment>
<dbReference type="InterPro" id="IPR029673">
    <property type="entry name" value="TMEM179"/>
</dbReference>
<dbReference type="EMBL" id="JASAOG010000039">
    <property type="protein sequence ID" value="KAK0059792.1"/>
    <property type="molecule type" value="Genomic_DNA"/>
</dbReference>
<evidence type="ECO:0000313" key="9">
    <source>
        <dbReference type="Proteomes" id="UP001233172"/>
    </source>
</evidence>
<dbReference type="Pfam" id="PF26158">
    <property type="entry name" value="Claudin_TMEM179-179B"/>
    <property type="match status" value="1"/>
</dbReference>
<dbReference type="InterPro" id="IPR059010">
    <property type="entry name" value="TMEM179-179B"/>
</dbReference>
<evidence type="ECO:0000256" key="4">
    <source>
        <dbReference type="ARBA" id="ARBA00023136"/>
    </source>
</evidence>
<dbReference type="PANTHER" id="PTHR31872">
    <property type="entry name" value="TRANSMEMBRANE PROTEIN 179"/>
    <property type="match status" value="1"/>
</dbReference>
<keyword evidence="3 7" id="KW-1133">Transmembrane helix</keyword>
<reference evidence="8" key="2">
    <citation type="submission" date="2023-04" db="EMBL/GenBank/DDBJ databases">
        <authorList>
            <person name="Bu L."/>
            <person name="Lu L."/>
            <person name="Laidemitt M.R."/>
            <person name="Zhang S.M."/>
            <person name="Mutuku M."/>
            <person name="Mkoji G."/>
            <person name="Steinauer M."/>
            <person name="Loker E.S."/>
        </authorList>
    </citation>
    <scope>NUCLEOTIDE SEQUENCE</scope>
    <source>
        <strain evidence="8">KasaAsao</strain>
        <tissue evidence="8">Whole Snail</tissue>
    </source>
</reference>
<evidence type="ECO:0000256" key="3">
    <source>
        <dbReference type="ARBA" id="ARBA00022989"/>
    </source>
</evidence>
<feature type="transmembrane region" description="Helical" evidence="7">
    <location>
        <begin position="146"/>
        <end position="165"/>
    </location>
</feature>
<comment type="similarity">
    <text evidence="5">Belongs to the TMEM179 family.</text>
</comment>
<proteinExistence type="inferred from homology"/>
<evidence type="ECO:0000256" key="1">
    <source>
        <dbReference type="ARBA" id="ARBA00004141"/>
    </source>
</evidence>
<organism evidence="8 9">
    <name type="scientific">Biomphalaria pfeifferi</name>
    <name type="common">Bloodfluke planorb</name>
    <name type="synonym">Freshwater snail</name>
    <dbReference type="NCBI Taxonomy" id="112525"/>
    <lineage>
        <taxon>Eukaryota</taxon>
        <taxon>Metazoa</taxon>
        <taxon>Spiralia</taxon>
        <taxon>Lophotrochozoa</taxon>
        <taxon>Mollusca</taxon>
        <taxon>Gastropoda</taxon>
        <taxon>Heterobranchia</taxon>
        <taxon>Euthyneura</taxon>
        <taxon>Panpulmonata</taxon>
        <taxon>Hygrophila</taxon>
        <taxon>Lymnaeoidea</taxon>
        <taxon>Planorbidae</taxon>
        <taxon>Biomphalaria</taxon>
    </lineage>
</organism>
<dbReference type="PANTHER" id="PTHR31872:SF4">
    <property type="entry name" value="TRANSMEMBRANE PROTEIN 179"/>
    <property type="match status" value="1"/>
</dbReference>
<keyword evidence="2 7" id="KW-0812">Transmembrane</keyword>
<evidence type="ECO:0000256" key="5">
    <source>
        <dbReference type="ARBA" id="ARBA00093776"/>
    </source>
</evidence>
<sequence length="208" mass="23229">MGLLDGLNINAVILARLLSYAVLVFFSFFIFVGVAVMKDKYNGHCVLYLDGPVSNCNYAMAIAIIFQLFYALYRIVILFLFKIGKFTTDMFLFSDLMELVHLGIDLVALFLTFIAACILSAGHNAICGNFNCTDDKWVSPSRAAQAGAWISTIVWLLLFILEFLYMMRHGKIPFLPGARAQQSTTTNQTGETPQVDTTPANQHSEIKY</sequence>
<comment type="subcellular location">
    <subcellularLocation>
        <location evidence="1">Membrane</location>
        <topology evidence="1">Multi-pass membrane protein</topology>
    </subcellularLocation>
</comment>
<accession>A0AAD8FCD6</accession>
<feature type="transmembrane region" description="Helical" evidence="7">
    <location>
        <begin position="12"/>
        <end position="37"/>
    </location>
</feature>
<dbReference type="Proteomes" id="UP001233172">
    <property type="component" value="Unassembled WGS sequence"/>
</dbReference>
<dbReference type="AlphaFoldDB" id="A0AAD8FCD6"/>
<evidence type="ECO:0000313" key="8">
    <source>
        <dbReference type="EMBL" id="KAK0059792.1"/>
    </source>
</evidence>
<feature type="region of interest" description="Disordered" evidence="6">
    <location>
        <begin position="182"/>
        <end position="208"/>
    </location>
</feature>
<protein>
    <submittedName>
        <fullName evidence="8">Transmembrane protein 179 isoform X2</fullName>
    </submittedName>
</protein>
<gene>
    <name evidence="8" type="ORF">Bpfe_010651</name>
</gene>
<evidence type="ECO:0000256" key="6">
    <source>
        <dbReference type="SAM" id="MobiDB-lite"/>
    </source>
</evidence>